<protein>
    <recommendedName>
        <fullName evidence="4">Vacuolar protein sorting-associated protein 62</fullName>
    </recommendedName>
</protein>
<dbReference type="AlphaFoldDB" id="A0A0L6UZ11"/>
<evidence type="ECO:0000313" key="3">
    <source>
        <dbReference type="Proteomes" id="UP000037035"/>
    </source>
</evidence>
<evidence type="ECO:0000313" key="2">
    <source>
        <dbReference type="EMBL" id="KNZ53791.1"/>
    </source>
</evidence>
<evidence type="ECO:0008006" key="4">
    <source>
        <dbReference type="Google" id="ProtNLM"/>
    </source>
</evidence>
<accession>A0A0L6UZ11</accession>
<comment type="caution">
    <text evidence="2">The sequence shown here is derived from an EMBL/GenBank/DDBJ whole genome shotgun (WGS) entry which is preliminary data.</text>
</comment>
<dbReference type="STRING" id="27349.A0A0L6UZ11"/>
<reference evidence="2 3" key="1">
    <citation type="submission" date="2015-08" db="EMBL/GenBank/DDBJ databases">
        <title>Next Generation Sequencing and Analysis of the Genome of Puccinia sorghi L Schw, the Causal Agent of Maize Common Rust.</title>
        <authorList>
            <person name="Rochi L."/>
            <person name="Burguener G."/>
            <person name="Darino M."/>
            <person name="Turjanski A."/>
            <person name="Kreff E."/>
            <person name="Dieguez M.J."/>
            <person name="Sacco F."/>
        </authorList>
    </citation>
    <scope>NUCLEOTIDE SEQUENCE [LARGE SCALE GENOMIC DNA]</scope>
    <source>
        <strain evidence="2 3">RO10H11247</strain>
    </source>
</reference>
<dbReference type="Proteomes" id="UP000037035">
    <property type="component" value="Unassembled WGS sequence"/>
</dbReference>
<feature type="non-terminal residue" evidence="2">
    <location>
        <position position="1"/>
    </location>
</feature>
<organism evidence="2 3">
    <name type="scientific">Puccinia sorghi</name>
    <dbReference type="NCBI Taxonomy" id="27349"/>
    <lineage>
        <taxon>Eukaryota</taxon>
        <taxon>Fungi</taxon>
        <taxon>Dikarya</taxon>
        <taxon>Basidiomycota</taxon>
        <taxon>Pucciniomycotina</taxon>
        <taxon>Pucciniomycetes</taxon>
        <taxon>Pucciniales</taxon>
        <taxon>Pucciniaceae</taxon>
        <taxon>Puccinia</taxon>
    </lineage>
</organism>
<evidence type="ECO:0000256" key="1">
    <source>
        <dbReference type="SAM" id="MobiDB-lite"/>
    </source>
</evidence>
<keyword evidence="3" id="KW-1185">Reference proteome</keyword>
<sequence length="492" mass="56263">DQKERNYFNVPGVFANYRELQAGRARWPVLSRIRVDKYSFRRKNSPACILQGRKSLPPAALALVLIPYFSASAVPQLPYFTSNQTIPQYALDFAPLVYLHSDEVFWPSDLNQHLNNVQPQINFSTINSYLATGQSTQAFLTAGNLETIDPTEQELIYLSSKEPIFDLDASPWLRGAGQPDKSGRSEAAAVIISVDKTQQVGPGWVDVFYLFFYSYNRGNYFYNNRFGDHVADWVSVFFQRRENTMIRFKDGKPMYVTPEAHGGQVMLGNSAFKYDVMERVNGRPVVYSANGTHGVNIPLSIMIDCGNGADDAIYLFIYFRCILKPGHLWDLKLNYQSYFFSNENGFSYTADTPIQQQDPQKLGWLKFLGYWGDQKLEPSNPVSRVASIFFLDFQYTHFLVFVHANSIKLASDLCAFTKVVHWDPNRNHYPGVGYVVVPTASLNQPCRTAAAHQIYHQPNDHEDFREQREEKTCTTMTSEEDESCEQKVRHKK</sequence>
<dbReference type="PANTHER" id="PTHR48171:SF1">
    <property type="entry name" value="VACUOLAR PROTEIN SORTING-ASSOCIATED PROTEIN 62"/>
    <property type="match status" value="1"/>
</dbReference>
<proteinExistence type="predicted"/>
<feature type="compositionally biased region" description="Basic and acidic residues" evidence="1">
    <location>
        <begin position="458"/>
        <end position="472"/>
    </location>
</feature>
<name>A0A0L6UZ11_9BASI</name>
<gene>
    <name evidence="2" type="ORF">VP01_3133g1</name>
</gene>
<dbReference type="OrthoDB" id="188042at2759"/>
<feature type="region of interest" description="Disordered" evidence="1">
    <location>
        <begin position="457"/>
        <end position="492"/>
    </location>
</feature>
<dbReference type="EMBL" id="LAVV01008095">
    <property type="protein sequence ID" value="KNZ53791.1"/>
    <property type="molecule type" value="Genomic_DNA"/>
</dbReference>
<dbReference type="PANTHER" id="PTHR48171">
    <property type="entry name" value="DUF946 FAMILY PROTEIN"/>
    <property type="match status" value="1"/>
</dbReference>
<dbReference type="VEuPathDB" id="FungiDB:VP01_3133g1"/>